<reference evidence="1" key="1">
    <citation type="submission" date="2020-05" db="EMBL/GenBank/DDBJ databases">
        <authorList>
            <person name="Chiriac C."/>
            <person name="Salcher M."/>
            <person name="Ghai R."/>
            <person name="Kavagutti S V."/>
        </authorList>
    </citation>
    <scope>NUCLEOTIDE SEQUENCE</scope>
</reference>
<protein>
    <submittedName>
        <fullName evidence="1">ArdA Antirestriction protein</fullName>
    </submittedName>
</protein>
<organism evidence="1">
    <name type="scientific">uncultured Caudovirales phage</name>
    <dbReference type="NCBI Taxonomy" id="2100421"/>
    <lineage>
        <taxon>Viruses</taxon>
        <taxon>Duplodnaviria</taxon>
        <taxon>Heunggongvirae</taxon>
        <taxon>Uroviricota</taxon>
        <taxon>Caudoviricetes</taxon>
        <taxon>Peduoviridae</taxon>
        <taxon>Maltschvirus</taxon>
        <taxon>Maltschvirus maltsch</taxon>
    </lineage>
</organism>
<dbReference type="EMBL" id="LR797103">
    <property type="protein sequence ID" value="CAB4187357.1"/>
    <property type="molecule type" value="Genomic_DNA"/>
</dbReference>
<gene>
    <name evidence="2" type="ORF">UFOVP1156_17</name>
    <name evidence="3" type="ORF">UFOVP1346_1</name>
    <name evidence="1" type="ORF">UFOVP921_41</name>
</gene>
<dbReference type="Pfam" id="PF07275">
    <property type="entry name" value="ArdA"/>
    <property type="match status" value="1"/>
</dbReference>
<dbReference type="EMBL" id="LR796875">
    <property type="protein sequence ID" value="CAB4172120.1"/>
    <property type="molecule type" value="Genomic_DNA"/>
</dbReference>
<evidence type="ECO:0000313" key="3">
    <source>
        <dbReference type="EMBL" id="CAB4199696.1"/>
    </source>
</evidence>
<evidence type="ECO:0000313" key="2">
    <source>
        <dbReference type="EMBL" id="CAB4187357.1"/>
    </source>
</evidence>
<dbReference type="EMBL" id="LR797295">
    <property type="protein sequence ID" value="CAB4199696.1"/>
    <property type="molecule type" value="Genomic_DNA"/>
</dbReference>
<name>A0A6J5PJS9_9CAUD</name>
<dbReference type="InterPro" id="IPR009899">
    <property type="entry name" value="ArdA"/>
</dbReference>
<proteinExistence type="predicted"/>
<dbReference type="Gene3D" id="3.10.20.480">
    <property type="entry name" value="Antirestriction protein ArdA, domain 1"/>
    <property type="match status" value="1"/>
</dbReference>
<accession>A0A6J5PJS9</accession>
<evidence type="ECO:0000313" key="1">
    <source>
        <dbReference type="EMBL" id="CAB4172120.1"/>
    </source>
</evidence>
<dbReference type="InterPro" id="IPR041895">
    <property type="entry name" value="ArdA_dom1"/>
</dbReference>
<sequence length="174" mass="19529">MSQNDTEPQVWVGCLAAYNGGRLHGEWVPAVDADDLRESIRRILASSPEPRADEWMFSDFANFGALSLWEYESPEMVASWGAALVKYGSELAGYAGNFGTLPDSPEECAQEMEETRQGAHDSAGDLVYSIWDESGDLARFEKEFPGAVLDWARMGRDLEHEGYYEIDGEWYRPC</sequence>